<dbReference type="KEGG" id="mpro:BJP34_25995"/>
<evidence type="ECO:0000313" key="1">
    <source>
        <dbReference type="EMBL" id="AOX02433.1"/>
    </source>
</evidence>
<dbReference type="RefSeq" id="WP_070394841.1">
    <property type="nucleotide sequence ID" value="NZ_CP017599.1"/>
</dbReference>
<dbReference type="Proteomes" id="UP000177870">
    <property type="component" value="Chromosome"/>
</dbReference>
<organism evidence="1 2">
    <name type="scientific">Moorena producens PAL-8-15-08-1</name>
    <dbReference type="NCBI Taxonomy" id="1458985"/>
    <lineage>
        <taxon>Bacteria</taxon>
        <taxon>Bacillati</taxon>
        <taxon>Cyanobacteriota</taxon>
        <taxon>Cyanophyceae</taxon>
        <taxon>Coleofasciculales</taxon>
        <taxon>Coleofasciculaceae</taxon>
        <taxon>Moorena</taxon>
    </lineage>
</organism>
<protein>
    <submittedName>
        <fullName evidence="1">Uncharacterized protein</fullName>
    </submittedName>
</protein>
<gene>
    <name evidence="1" type="ORF">BJP34_25995</name>
</gene>
<accession>A0A1D8TY23</accession>
<reference evidence="2" key="1">
    <citation type="submission" date="2016-10" db="EMBL/GenBank/DDBJ databases">
        <title>Comparative genomics uncovers the prolific and rare metabolic potential of the cyanobacterial genus Moorea.</title>
        <authorList>
            <person name="Leao T."/>
            <person name="Castelao G."/>
            <person name="Korobeynikov A."/>
            <person name="Monroe E.A."/>
            <person name="Podell S."/>
            <person name="Glukhov E."/>
            <person name="Allen E."/>
            <person name="Gerwick W.H."/>
            <person name="Gerwick L."/>
        </authorList>
    </citation>
    <scope>NUCLEOTIDE SEQUENCE [LARGE SCALE GENOMIC DNA]</scope>
    <source>
        <strain evidence="2">PAL-8-15-08-1</strain>
    </source>
</reference>
<proteinExistence type="predicted"/>
<evidence type="ECO:0000313" key="2">
    <source>
        <dbReference type="Proteomes" id="UP000177870"/>
    </source>
</evidence>
<dbReference type="AlphaFoldDB" id="A0A1D8TY23"/>
<sequence length="225" mass="25084">MAKRLKTVKINIDYEPKEADFIEKANEFGYQINSVTKIPPAIANELSIAIAIEKSCEHIREGSEFFLQLPIPNSKPIKVQKINGKIMGNFKAMADAVEMPEDQRIDTCQMIFSQMAVFPWGMTFSHPLAKEGWVGDKLGVNSWKHAETIINSIMYPQGTPDRGKIAEESFRQKILLANSNVDIDTLLIKVKSRIIPACQMACSLIAQGIEIDLEAGLHPETGLNL</sequence>
<dbReference type="EMBL" id="CP017599">
    <property type="protein sequence ID" value="AOX02433.1"/>
    <property type="molecule type" value="Genomic_DNA"/>
</dbReference>
<name>A0A1D8TY23_9CYAN</name>